<organism evidence="6">
    <name type="scientific">freshwater metagenome</name>
    <dbReference type="NCBI Taxonomy" id="449393"/>
    <lineage>
        <taxon>unclassified sequences</taxon>
        <taxon>metagenomes</taxon>
        <taxon>ecological metagenomes</taxon>
    </lineage>
</organism>
<proteinExistence type="predicted"/>
<dbReference type="EMBL" id="CAEZTD010000003">
    <property type="protein sequence ID" value="CAB4551605.1"/>
    <property type="molecule type" value="Genomic_DNA"/>
</dbReference>
<evidence type="ECO:0000256" key="4">
    <source>
        <dbReference type="ARBA" id="ARBA00040298"/>
    </source>
</evidence>
<dbReference type="InterPro" id="IPR002937">
    <property type="entry name" value="Amino_oxidase"/>
</dbReference>
<evidence type="ECO:0000259" key="5">
    <source>
        <dbReference type="Pfam" id="PF01593"/>
    </source>
</evidence>
<dbReference type="GO" id="GO:0005759">
    <property type="term" value="C:mitochondrial matrix"/>
    <property type="evidence" value="ECO:0007669"/>
    <property type="project" value="UniProtKB-SubCell"/>
</dbReference>
<comment type="function">
    <text evidence="2">Probable oxidoreductase that may play a role as regulator of mitochondrial function.</text>
</comment>
<dbReference type="PANTHER" id="PTHR10668">
    <property type="entry name" value="PHYTOENE DEHYDROGENASE"/>
    <property type="match status" value="1"/>
</dbReference>
<dbReference type="AlphaFoldDB" id="A0A6J6CKE0"/>
<dbReference type="SUPFAM" id="SSF51905">
    <property type="entry name" value="FAD/NAD(P)-binding domain"/>
    <property type="match status" value="1"/>
</dbReference>
<dbReference type="InterPro" id="IPR036188">
    <property type="entry name" value="FAD/NAD-bd_sf"/>
</dbReference>
<evidence type="ECO:0000256" key="1">
    <source>
        <dbReference type="ARBA" id="ARBA00004305"/>
    </source>
</evidence>
<reference evidence="6" key="1">
    <citation type="submission" date="2020-05" db="EMBL/GenBank/DDBJ databases">
        <authorList>
            <person name="Chiriac C."/>
            <person name="Salcher M."/>
            <person name="Ghai R."/>
            <person name="Kavagutti S V."/>
        </authorList>
    </citation>
    <scope>NUCLEOTIDE SEQUENCE</scope>
</reference>
<evidence type="ECO:0000256" key="3">
    <source>
        <dbReference type="ARBA" id="ARBA00038825"/>
    </source>
</evidence>
<evidence type="ECO:0000313" key="6">
    <source>
        <dbReference type="EMBL" id="CAB4551605.1"/>
    </source>
</evidence>
<comment type="subunit">
    <text evidence="3">Interacts with COX5B; this interaction may contribute to localize PYROXD2 to the inner face of the inner mitochondrial membrane.</text>
</comment>
<dbReference type="PANTHER" id="PTHR10668:SF103">
    <property type="entry name" value="PYRIDINE NUCLEOTIDE-DISULFIDE OXIDOREDUCTASE DOMAIN-CONTAINING PROTEIN 2"/>
    <property type="match status" value="1"/>
</dbReference>
<comment type="subcellular location">
    <subcellularLocation>
        <location evidence="1">Mitochondrion matrix</location>
    </subcellularLocation>
</comment>
<dbReference type="Gene3D" id="3.50.50.60">
    <property type="entry name" value="FAD/NAD(P)-binding domain"/>
    <property type="match status" value="2"/>
</dbReference>
<feature type="domain" description="Amine oxidase" evidence="5">
    <location>
        <begin position="17"/>
        <end position="355"/>
    </location>
</feature>
<dbReference type="Pfam" id="PF01593">
    <property type="entry name" value="Amino_oxidase"/>
    <property type="match status" value="1"/>
</dbReference>
<accession>A0A6J6CKE0</accession>
<gene>
    <name evidence="6" type="ORF">UFOPK1591_00067</name>
</gene>
<protein>
    <recommendedName>
        <fullName evidence="4">Pyridine nucleotide-disulfide oxidoreductase domain-containing protein 2</fullName>
    </recommendedName>
</protein>
<dbReference type="GO" id="GO:0016491">
    <property type="term" value="F:oxidoreductase activity"/>
    <property type="evidence" value="ECO:0007669"/>
    <property type="project" value="InterPro"/>
</dbReference>
<name>A0A6J6CKE0_9ZZZZ</name>
<sequence>MKTMSWDAIVIGAGHNGLIAANYLADAGLKTLVLERREVVGGATVTEELIPGYRMSSCSYVSGLLHPVILKDLQLSNFGLELYQTDMGTSSILEDGRHLHLYRELAKALKEIERVSPGASDGFLQFGLRLERFAQLTREIILSSEPPSMSTVMQIFEESGEARLFDEFFNLSIRDLLDRYVSSDILSGLMTFLGVVSVYGGPSTPGWAFVYGHHAIGEVNGQMGAFAFARGGMGSIAEALAARARSKGVEILTNSSVASVIIERGEARGVVLADGTELRANIVASNADPVTTYRHLTDPKALPDDFVKAISTFDTRGSMARVFLAVDKLPQFIGSSTGEGPEHRGLTLLGAETSAFERAADAQRDGVLPTRFPIEFIIQTVHDPAMGPAGKHLISTGIQQLPYELAGGTWDDYRDEFTASVVKRLDDFSPGLSSTVEATYTITPLDLEREYGMAGGNIFHGALSAGQLFGSRPVPGVGSYRSPIRGLYLCGSGAHPGGGVIGAPGRNAAHAIIADRAAGGWTPQRSSSTSLRVGGAPLAHRVMQHPQLGKLGSWAARQEALAPVVRLLTKRRG</sequence>
<evidence type="ECO:0000256" key="2">
    <source>
        <dbReference type="ARBA" id="ARBA00037217"/>
    </source>
</evidence>